<evidence type="ECO:0000259" key="19">
    <source>
        <dbReference type="Pfam" id="PF00361"/>
    </source>
</evidence>
<keyword evidence="6" id="KW-0813">Transport</keyword>
<proteinExistence type="inferred from homology"/>
<dbReference type="InterPro" id="IPR003917">
    <property type="entry name" value="NADH_UbQ_OxRdtase_chain2"/>
</dbReference>
<reference evidence="20" key="1">
    <citation type="thesis" date="2017" institute="China Agricultural University">
        <title>Studies on the comparative mitochondrial genomics and phylogeny of Heteroptera (Insecta: Hemiptera).</title>
        <authorList>
            <person name="Jiang P."/>
        </authorList>
    </citation>
    <scope>NUCLEOTIDE SEQUENCE</scope>
</reference>
<evidence type="ECO:0000256" key="6">
    <source>
        <dbReference type="ARBA" id="ARBA00022448"/>
    </source>
</evidence>
<dbReference type="Pfam" id="PF00361">
    <property type="entry name" value="Proton_antipo_M"/>
    <property type="match status" value="1"/>
</dbReference>
<dbReference type="EC" id="7.1.1.2" evidence="4 18"/>
<keyword evidence="15 18" id="KW-0496">Mitochondrion</keyword>
<comment type="function">
    <text evidence="1">Core subunit of the mitochondrial membrane respiratory chain NADH dehydrogenase (Complex I) that is believed to belong to the minimal assembly required for catalysis. Complex I functions in the transfer of electrons from NADH to the respiratory chain. The immediate electron acceptor for the enzyme is believed to be ubiquinone.</text>
</comment>
<keyword evidence="13 18" id="KW-0520">NAD</keyword>
<feature type="transmembrane region" description="Helical" evidence="18">
    <location>
        <begin position="135"/>
        <end position="158"/>
    </location>
</feature>
<dbReference type="GO" id="GO:0005743">
    <property type="term" value="C:mitochondrial inner membrane"/>
    <property type="evidence" value="ECO:0007669"/>
    <property type="project" value="UniProtKB-SubCell"/>
</dbReference>
<evidence type="ECO:0000256" key="7">
    <source>
        <dbReference type="ARBA" id="ARBA00022660"/>
    </source>
</evidence>
<evidence type="ECO:0000256" key="9">
    <source>
        <dbReference type="ARBA" id="ARBA00022792"/>
    </source>
</evidence>
<dbReference type="EMBL" id="KY069962">
    <property type="protein sequence ID" value="AVZ00792.1"/>
    <property type="molecule type" value="Genomic_DNA"/>
</dbReference>
<feature type="transmembrane region" description="Helical" evidence="18">
    <location>
        <begin position="84"/>
        <end position="105"/>
    </location>
</feature>
<evidence type="ECO:0000256" key="3">
    <source>
        <dbReference type="ARBA" id="ARBA00007012"/>
    </source>
</evidence>
<evidence type="ECO:0000256" key="4">
    <source>
        <dbReference type="ARBA" id="ARBA00012944"/>
    </source>
</evidence>
<evidence type="ECO:0000256" key="17">
    <source>
        <dbReference type="ARBA" id="ARBA00049551"/>
    </source>
</evidence>
<dbReference type="InterPro" id="IPR001750">
    <property type="entry name" value="ND/Mrp_TM"/>
</dbReference>
<protein>
    <recommendedName>
        <fullName evidence="5 18">NADH-ubiquinone oxidoreductase chain 2</fullName>
        <ecNumber evidence="4 18">7.1.1.2</ecNumber>
    </recommendedName>
</protein>
<evidence type="ECO:0000256" key="10">
    <source>
        <dbReference type="ARBA" id="ARBA00022967"/>
    </source>
</evidence>
<evidence type="ECO:0000256" key="16">
    <source>
        <dbReference type="ARBA" id="ARBA00023136"/>
    </source>
</evidence>
<sequence>MKSKSVFLTLTVMGTLITLSSNNWISMYMGLELNLMCFVPLIMKKNSKSSEAMMIYFLTQSVSSMSLLFSLLMSKMWVDQEDMMMFMMTVSLMIKLGAAPFHMWLPKMMTMMSWMNSVMLMTWQKLAPMMMLSNIYINNIMLNCIVTMSVVVGAVGGLNQSSLRKIMSYSSINHLGWMLIMNNSQNNWMIYWMMYSIIMLMTCLMFDKYNMFFMNQINMMNLSMMEKMNLVINMMSLGGLPPFIGFLPKMMVMKTMMNSMMMTTLIMLMMSLITLYYYMRTMSSMMMMMSSTNKWMVTNNMKLMPGLMLMMNMSLPLMYIINIM</sequence>
<gene>
    <name evidence="20" type="primary">ND2</name>
</gene>
<name>A0A343W8V2_9HEMI</name>
<feature type="domain" description="NADH:quinone oxidoreductase/Mrp antiporter transmembrane" evidence="19">
    <location>
        <begin position="21"/>
        <end position="274"/>
    </location>
</feature>
<keyword evidence="7 18" id="KW-0679">Respiratory chain</keyword>
<evidence type="ECO:0000256" key="5">
    <source>
        <dbReference type="ARBA" id="ARBA00021008"/>
    </source>
</evidence>
<dbReference type="RefSeq" id="YP_009485656.1">
    <property type="nucleotide sequence ID" value="NC_037739.1"/>
</dbReference>
<evidence type="ECO:0000256" key="18">
    <source>
        <dbReference type="RuleBase" id="RU003403"/>
    </source>
</evidence>
<accession>A0A343W8V2</accession>
<feature type="transmembrane region" description="Helical" evidence="18">
    <location>
        <begin position="300"/>
        <end position="321"/>
    </location>
</feature>
<comment type="similarity">
    <text evidence="3 18">Belongs to the complex I subunit 2 family.</text>
</comment>
<dbReference type="PANTHER" id="PTHR46552">
    <property type="entry name" value="NADH-UBIQUINONE OXIDOREDUCTASE CHAIN 2"/>
    <property type="match status" value="1"/>
</dbReference>
<keyword evidence="11 18" id="KW-0249">Electron transport</keyword>
<evidence type="ECO:0000256" key="15">
    <source>
        <dbReference type="ARBA" id="ARBA00023128"/>
    </source>
</evidence>
<dbReference type="InterPro" id="IPR050175">
    <property type="entry name" value="Complex_I_Subunit_2"/>
</dbReference>
<keyword evidence="14 18" id="KW-0830">Ubiquinone</keyword>
<keyword evidence="8 18" id="KW-0812">Transmembrane</keyword>
<dbReference type="AlphaFoldDB" id="A0A343W8V2"/>
<feature type="transmembrane region" description="Helical" evidence="18">
    <location>
        <begin position="259"/>
        <end position="279"/>
    </location>
</feature>
<evidence type="ECO:0000256" key="13">
    <source>
        <dbReference type="ARBA" id="ARBA00023027"/>
    </source>
</evidence>
<dbReference type="PANTHER" id="PTHR46552:SF1">
    <property type="entry name" value="NADH-UBIQUINONE OXIDOREDUCTASE CHAIN 2"/>
    <property type="match status" value="1"/>
</dbReference>
<organism evidence="20">
    <name type="scientific">Cyclopelta parva</name>
    <dbReference type="NCBI Taxonomy" id="696241"/>
    <lineage>
        <taxon>Eukaryota</taxon>
        <taxon>Metazoa</taxon>
        <taxon>Ecdysozoa</taxon>
        <taxon>Arthropoda</taxon>
        <taxon>Hexapoda</taxon>
        <taxon>Insecta</taxon>
        <taxon>Pterygota</taxon>
        <taxon>Neoptera</taxon>
        <taxon>Paraneoptera</taxon>
        <taxon>Hemiptera</taxon>
        <taxon>Heteroptera</taxon>
        <taxon>Panheteroptera</taxon>
        <taxon>Pentatomomorpha</taxon>
        <taxon>Pentatomoidea</taxon>
        <taxon>Dinidoridae</taxon>
        <taxon>Cyclopelta</taxon>
    </lineage>
</organism>
<feature type="transmembrane region" description="Helical" evidence="18">
    <location>
        <begin position="228"/>
        <end position="247"/>
    </location>
</feature>
<geneLocation type="mitochondrion" evidence="20"/>
<evidence type="ECO:0000256" key="1">
    <source>
        <dbReference type="ARBA" id="ARBA00003257"/>
    </source>
</evidence>
<feature type="transmembrane region" description="Helical" evidence="18">
    <location>
        <begin position="24"/>
        <end position="43"/>
    </location>
</feature>
<keyword evidence="9 18" id="KW-0999">Mitochondrion inner membrane</keyword>
<comment type="catalytic activity">
    <reaction evidence="17 18">
        <text>a ubiquinone + NADH + 5 H(+)(in) = a ubiquinol + NAD(+) + 4 H(+)(out)</text>
        <dbReference type="Rhea" id="RHEA:29091"/>
        <dbReference type="Rhea" id="RHEA-COMP:9565"/>
        <dbReference type="Rhea" id="RHEA-COMP:9566"/>
        <dbReference type="ChEBI" id="CHEBI:15378"/>
        <dbReference type="ChEBI" id="CHEBI:16389"/>
        <dbReference type="ChEBI" id="CHEBI:17976"/>
        <dbReference type="ChEBI" id="CHEBI:57540"/>
        <dbReference type="ChEBI" id="CHEBI:57945"/>
        <dbReference type="EC" id="7.1.1.2"/>
    </reaction>
</comment>
<dbReference type="GeneID" id="36937805"/>
<feature type="transmembrane region" description="Helical" evidence="18">
    <location>
        <begin position="55"/>
        <end position="78"/>
    </location>
</feature>
<evidence type="ECO:0000313" key="20">
    <source>
        <dbReference type="EMBL" id="AVZ00792.1"/>
    </source>
</evidence>
<feature type="transmembrane region" description="Helical" evidence="18">
    <location>
        <begin position="188"/>
        <end position="207"/>
    </location>
</feature>
<keyword evidence="10 18" id="KW-1278">Translocase</keyword>
<comment type="function">
    <text evidence="18">Core subunit of the mitochondrial membrane respiratory chain NADH dehydrogenase (Complex I) which catalyzes electron transfer from NADH through the respiratory chain, using ubiquinone as an electron acceptor. Essential for the catalytic activity and assembly of complex I.</text>
</comment>
<dbReference type="PRINTS" id="PR01436">
    <property type="entry name" value="NADHDHGNASE2"/>
</dbReference>
<evidence type="ECO:0000256" key="14">
    <source>
        <dbReference type="ARBA" id="ARBA00023075"/>
    </source>
</evidence>
<dbReference type="GO" id="GO:0008137">
    <property type="term" value="F:NADH dehydrogenase (ubiquinone) activity"/>
    <property type="evidence" value="ECO:0007669"/>
    <property type="project" value="UniProtKB-EC"/>
</dbReference>
<evidence type="ECO:0000256" key="2">
    <source>
        <dbReference type="ARBA" id="ARBA00004448"/>
    </source>
</evidence>
<dbReference type="GO" id="GO:0006120">
    <property type="term" value="P:mitochondrial electron transport, NADH to ubiquinone"/>
    <property type="evidence" value="ECO:0007669"/>
    <property type="project" value="InterPro"/>
</dbReference>
<keyword evidence="16 18" id="KW-0472">Membrane</keyword>
<keyword evidence="12 18" id="KW-1133">Transmembrane helix</keyword>
<dbReference type="CTD" id="4536"/>
<evidence type="ECO:0000256" key="12">
    <source>
        <dbReference type="ARBA" id="ARBA00022989"/>
    </source>
</evidence>
<comment type="subcellular location">
    <subcellularLocation>
        <location evidence="2 18">Mitochondrion inner membrane</location>
        <topology evidence="2 18">Multi-pass membrane protein</topology>
    </subcellularLocation>
</comment>
<evidence type="ECO:0000256" key="11">
    <source>
        <dbReference type="ARBA" id="ARBA00022982"/>
    </source>
</evidence>
<evidence type="ECO:0000256" key="8">
    <source>
        <dbReference type="ARBA" id="ARBA00022692"/>
    </source>
</evidence>